<gene>
    <name evidence="4" type="ORF">SK128_024931</name>
</gene>
<keyword evidence="5" id="KW-1185">Reference proteome</keyword>
<dbReference type="InterPro" id="IPR007652">
    <property type="entry name" value="A1-4-GlycosylTfrase_dom"/>
</dbReference>
<evidence type="ECO:0000256" key="1">
    <source>
        <dbReference type="ARBA" id="ARBA00009003"/>
    </source>
</evidence>
<evidence type="ECO:0000313" key="4">
    <source>
        <dbReference type="EMBL" id="KAK7032121.1"/>
    </source>
</evidence>
<protein>
    <recommendedName>
        <fullName evidence="3">Alpha 1,4-glycosyltransferase domain-containing protein</fullName>
    </recommendedName>
</protein>
<organism evidence="4 5">
    <name type="scientific">Halocaridina rubra</name>
    <name type="common">Hawaiian red shrimp</name>
    <dbReference type="NCBI Taxonomy" id="373956"/>
    <lineage>
        <taxon>Eukaryota</taxon>
        <taxon>Metazoa</taxon>
        <taxon>Ecdysozoa</taxon>
        <taxon>Arthropoda</taxon>
        <taxon>Crustacea</taxon>
        <taxon>Multicrustacea</taxon>
        <taxon>Malacostraca</taxon>
        <taxon>Eumalacostraca</taxon>
        <taxon>Eucarida</taxon>
        <taxon>Decapoda</taxon>
        <taxon>Pleocyemata</taxon>
        <taxon>Caridea</taxon>
        <taxon>Atyoidea</taxon>
        <taxon>Atyidae</taxon>
        <taxon>Halocaridina</taxon>
    </lineage>
</organism>
<evidence type="ECO:0000313" key="5">
    <source>
        <dbReference type="Proteomes" id="UP001381693"/>
    </source>
</evidence>
<dbReference type="PANTHER" id="PTHR12042">
    <property type="entry name" value="LACTOSYLCERAMIDE 4-ALPHA-GALACTOSYLTRANSFERASE ALPHA- 1,4-GALACTOSYLTRANSFERASE"/>
    <property type="match status" value="1"/>
</dbReference>
<dbReference type="GO" id="GO:0016758">
    <property type="term" value="F:hexosyltransferase activity"/>
    <property type="evidence" value="ECO:0007669"/>
    <property type="project" value="TreeGrafter"/>
</dbReference>
<comment type="caution">
    <text evidence="4">The sequence shown here is derived from an EMBL/GenBank/DDBJ whole genome shotgun (WGS) entry which is preliminary data.</text>
</comment>
<sequence>MIAWQEGFTLGSGVFHFTRQHPVMEIVMEHIKKNFQPEKWGSSGPIVFTKILKELCGRNVRVSGDECSGISLLPMKTFYPIPNVIWKTLFMPQAPRDVRK</sequence>
<dbReference type="InterPro" id="IPR051981">
    <property type="entry name" value="Glycosyltransf_32"/>
</dbReference>
<dbReference type="GO" id="GO:0016020">
    <property type="term" value="C:membrane"/>
    <property type="evidence" value="ECO:0007669"/>
    <property type="project" value="GOC"/>
</dbReference>
<keyword evidence="2" id="KW-0808">Transferase</keyword>
<dbReference type="AlphaFoldDB" id="A0AAN8WNV3"/>
<comment type="similarity">
    <text evidence="1">Belongs to the glycosyltransferase 32 family.</text>
</comment>
<dbReference type="Gene3D" id="3.90.550.20">
    <property type="match status" value="1"/>
</dbReference>
<dbReference type="Proteomes" id="UP001381693">
    <property type="component" value="Unassembled WGS sequence"/>
</dbReference>
<evidence type="ECO:0000256" key="2">
    <source>
        <dbReference type="ARBA" id="ARBA00022679"/>
    </source>
</evidence>
<dbReference type="EMBL" id="JAXCGZ010022431">
    <property type="protein sequence ID" value="KAK7032121.1"/>
    <property type="molecule type" value="Genomic_DNA"/>
</dbReference>
<feature type="domain" description="Alpha 1,4-glycosyltransferase" evidence="3">
    <location>
        <begin position="16"/>
        <end position="97"/>
    </location>
</feature>
<evidence type="ECO:0000259" key="3">
    <source>
        <dbReference type="Pfam" id="PF04572"/>
    </source>
</evidence>
<feature type="non-terminal residue" evidence="4">
    <location>
        <position position="100"/>
    </location>
</feature>
<reference evidence="4 5" key="1">
    <citation type="submission" date="2023-11" db="EMBL/GenBank/DDBJ databases">
        <title>Halocaridina rubra genome assembly.</title>
        <authorList>
            <person name="Smith C."/>
        </authorList>
    </citation>
    <scope>NUCLEOTIDE SEQUENCE [LARGE SCALE GENOMIC DNA]</scope>
    <source>
        <strain evidence="4">EP-1</strain>
        <tissue evidence="4">Whole</tissue>
    </source>
</reference>
<dbReference type="Pfam" id="PF04572">
    <property type="entry name" value="Gb3_synth"/>
    <property type="match status" value="1"/>
</dbReference>
<dbReference type="GO" id="GO:0006688">
    <property type="term" value="P:glycosphingolipid biosynthetic process"/>
    <property type="evidence" value="ECO:0007669"/>
    <property type="project" value="TreeGrafter"/>
</dbReference>
<accession>A0AAN8WNV3</accession>
<dbReference type="PANTHER" id="PTHR12042:SF21">
    <property type="entry name" value="ALPHA1,4-GALACTOSYLTRANSFERASE 1-RELATED"/>
    <property type="match status" value="1"/>
</dbReference>
<proteinExistence type="inferred from homology"/>
<name>A0AAN8WNV3_HALRR</name>